<evidence type="ECO:0000256" key="2">
    <source>
        <dbReference type="ARBA" id="ARBA00004370"/>
    </source>
</evidence>
<evidence type="ECO:0000313" key="14">
    <source>
        <dbReference type="Proteomes" id="UP000219621"/>
    </source>
</evidence>
<dbReference type="Pfam" id="PF02518">
    <property type="entry name" value="HATPase_c"/>
    <property type="match status" value="1"/>
</dbReference>
<evidence type="ECO:0000313" key="13">
    <source>
        <dbReference type="EMBL" id="SOE00594.1"/>
    </source>
</evidence>
<dbReference type="GO" id="GO:0016020">
    <property type="term" value="C:membrane"/>
    <property type="evidence" value="ECO:0007669"/>
    <property type="project" value="UniProtKB-SubCell"/>
</dbReference>
<dbReference type="EMBL" id="OCNJ01000013">
    <property type="protein sequence ID" value="SOE00594.1"/>
    <property type="molecule type" value="Genomic_DNA"/>
</dbReference>
<comment type="catalytic activity">
    <reaction evidence="1">
        <text>ATP + protein L-histidine = ADP + protein N-phospho-L-histidine.</text>
        <dbReference type="EC" id="2.7.13.3"/>
    </reaction>
</comment>
<feature type="domain" description="CHASE" evidence="12">
    <location>
        <begin position="108"/>
        <end position="188"/>
    </location>
</feature>
<evidence type="ECO:0000256" key="3">
    <source>
        <dbReference type="ARBA" id="ARBA00012438"/>
    </source>
</evidence>
<sequence>MPGGRQSVLPWILAVLVTVLSLLVVLKFDQVERQRLREEERNSLLSQLDTVRARMEAAINGPMLRARGIVAYIVTHGDITPEVFENMAAVLLDGHRSVRNMVVSRGMVIAMTYPLAGNESVIGVDYSAVPEQEAMVRKTIERRAPLLQGPVPLIQGGTGLIARTPVFLPASDGGPERFFGMVNVVLDIPRVWADAGIDAPDLPFQLAIRGRDGLGAEGELIWGDEAVFRHDPAQIDVALPLGSWRMAAIPRGGWEAVDGGMTTLRALGGLVFLLMAFTAFGTARHITRRAAVEQALRAKTLELERSNADLESFAYATSHDLQTPLRNIVSYAQLLERRYHGKLGPDADDYIGFLVGNATRLSTLVRDLLDYARIADHAAHRSALGVAEAVAEALRNLDADVTASGGEVSVGALPALQVDARVTSVFQNLIGNALRYARPGVPPRVRVTAEVDESGRWVFTVADNGIGIEPQYFDRIFGLFQRLDAPGPGSSGGSGVGLAVCKRIIHQFGGEIWVESAPGEGSRFRFTLPAAGRAAAAE</sequence>
<dbReference type="EC" id="2.7.13.3" evidence="3"/>
<feature type="domain" description="Histidine kinase" evidence="11">
    <location>
        <begin position="316"/>
        <end position="532"/>
    </location>
</feature>
<evidence type="ECO:0000256" key="8">
    <source>
        <dbReference type="ARBA" id="ARBA00022989"/>
    </source>
</evidence>
<dbReference type="Gene3D" id="3.30.450.350">
    <property type="entry name" value="CHASE domain"/>
    <property type="match status" value="1"/>
</dbReference>
<keyword evidence="4" id="KW-0597">Phosphoprotein</keyword>
<dbReference type="SUPFAM" id="SSF55874">
    <property type="entry name" value="ATPase domain of HSP90 chaperone/DNA topoisomerase II/histidine kinase"/>
    <property type="match status" value="1"/>
</dbReference>
<dbReference type="InterPro" id="IPR003661">
    <property type="entry name" value="HisK_dim/P_dom"/>
</dbReference>
<keyword evidence="9 10" id="KW-0472">Membrane</keyword>
<organism evidence="13 14">
    <name type="scientific">Caenispirillum bisanense</name>
    <dbReference type="NCBI Taxonomy" id="414052"/>
    <lineage>
        <taxon>Bacteria</taxon>
        <taxon>Pseudomonadati</taxon>
        <taxon>Pseudomonadota</taxon>
        <taxon>Alphaproteobacteria</taxon>
        <taxon>Rhodospirillales</taxon>
        <taxon>Novispirillaceae</taxon>
        <taxon>Caenispirillum</taxon>
    </lineage>
</organism>
<dbReference type="SUPFAM" id="SSF47384">
    <property type="entry name" value="Homodimeric domain of signal transducing histidine kinase"/>
    <property type="match status" value="1"/>
</dbReference>
<dbReference type="InterPro" id="IPR005467">
    <property type="entry name" value="His_kinase_dom"/>
</dbReference>
<keyword evidence="14" id="KW-1185">Reference proteome</keyword>
<dbReference type="Proteomes" id="UP000219621">
    <property type="component" value="Unassembled WGS sequence"/>
</dbReference>
<dbReference type="InterPro" id="IPR052162">
    <property type="entry name" value="Sensor_kinase/Photoreceptor"/>
</dbReference>
<reference evidence="13 14" key="1">
    <citation type="submission" date="2017-09" db="EMBL/GenBank/DDBJ databases">
        <authorList>
            <person name="Ehlers B."/>
            <person name="Leendertz F.H."/>
        </authorList>
    </citation>
    <scope>NUCLEOTIDE SEQUENCE [LARGE SCALE GENOMIC DNA]</scope>
    <source>
        <strain evidence="13 14">USBA 140</strain>
    </source>
</reference>
<dbReference type="GO" id="GO:0000155">
    <property type="term" value="F:phosphorelay sensor kinase activity"/>
    <property type="evidence" value="ECO:0007669"/>
    <property type="project" value="InterPro"/>
</dbReference>
<dbReference type="InterPro" id="IPR003594">
    <property type="entry name" value="HATPase_dom"/>
</dbReference>
<dbReference type="SMART" id="SM00388">
    <property type="entry name" value="HisKA"/>
    <property type="match status" value="1"/>
</dbReference>
<dbReference type="FunFam" id="3.30.565.10:FF:000006">
    <property type="entry name" value="Sensor histidine kinase WalK"/>
    <property type="match status" value="1"/>
</dbReference>
<dbReference type="SMART" id="SM01079">
    <property type="entry name" value="CHASE"/>
    <property type="match status" value="1"/>
</dbReference>
<dbReference type="SMART" id="SM00387">
    <property type="entry name" value="HATPase_c"/>
    <property type="match status" value="1"/>
</dbReference>
<dbReference type="PRINTS" id="PR00344">
    <property type="entry name" value="BCTRLSENSOR"/>
</dbReference>
<feature type="transmembrane region" description="Helical" evidence="10">
    <location>
        <begin position="6"/>
        <end position="26"/>
    </location>
</feature>
<keyword evidence="8 10" id="KW-1133">Transmembrane helix</keyword>
<keyword evidence="7 13" id="KW-0418">Kinase</keyword>
<comment type="subcellular location">
    <subcellularLocation>
        <location evidence="2">Membrane</location>
    </subcellularLocation>
</comment>
<dbReference type="AlphaFoldDB" id="A0A286GZV7"/>
<evidence type="ECO:0000256" key="10">
    <source>
        <dbReference type="SAM" id="Phobius"/>
    </source>
</evidence>
<evidence type="ECO:0000256" key="6">
    <source>
        <dbReference type="ARBA" id="ARBA00022692"/>
    </source>
</evidence>
<evidence type="ECO:0000256" key="7">
    <source>
        <dbReference type="ARBA" id="ARBA00022777"/>
    </source>
</evidence>
<dbReference type="Pfam" id="PF00512">
    <property type="entry name" value="HisKA"/>
    <property type="match status" value="1"/>
</dbReference>
<evidence type="ECO:0000256" key="5">
    <source>
        <dbReference type="ARBA" id="ARBA00022679"/>
    </source>
</evidence>
<dbReference type="InterPro" id="IPR042240">
    <property type="entry name" value="CHASE_sf"/>
</dbReference>
<dbReference type="CDD" id="cd00082">
    <property type="entry name" value="HisKA"/>
    <property type="match status" value="1"/>
</dbReference>
<dbReference type="Gene3D" id="1.10.287.130">
    <property type="match status" value="1"/>
</dbReference>
<name>A0A286GZV7_9PROT</name>
<protein>
    <recommendedName>
        <fullName evidence="3">histidine kinase</fullName>
        <ecNumber evidence="3">2.7.13.3</ecNumber>
    </recommendedName>
</protein>
<dbReference type="InterPro" id="IPR036890">
    <property type="entry name" value="HATPase_C_sf"/>
</dbReference>
<keyword evidence="5" id="KW-0808">Transferase</keyword>
<accession>A0A286GZV7</accession>
<proteinExistence type="predicted"/>
<dbReference type="Gene3D" id="3.30.565.10">
    <property type="entry name" value="Histidine kinase-like ATPase, C-terminal domain"/>
    <property type="match status" value="1"/>
</dbReference>
<evidence type="ECO:0000259" key="11">
    <source>
        <dbReference type="PROSITE" id="PS50109"/>
    </source>
</evidence>
<dbReference type="InterPro" id="IPR006189">
    <property type="entry name" value="CHASE_dom"/>
</dbReference>
<dbReference type="PROSITE" id="PS50839">
    <property type="entry name" value="CHASE"/>
    <property type="match status" value="1"/>
</dbReference>
<dbReference type="PROSITE" id="PS50109">
    <property type="entry name" value="HIS_KIN"/>
    <property type="match status" value="1"/>
</dbReference>
<keyword evidence="6 10" id="KW-0812">Transmembrane</keyword>
<evidence type="ECO:0000256" key="9">
    <source>
        <dbReference type="ARBA" id="ARBA00023136"/>
    </source>
</evidence>
<dbReference type="InterPro" id="IPR004358">
    <property type="entry name" value="Sig_transdc_His_kin-like_C"/>
</dbReference>
<evidence type="ECO:0000256" key="4">
    <source>
        <dbReference type="ARBA" id="ARBA00022553"/>
    </source>
</evidence>
<evidence type="ECO:0000259" key="12">
    <source>
        <dbReference type="PROSITE" id="PS50839"/>
    </source>
</evidence>
<dbReference type="InterPro" id="IPR036097">
    <property type="entry name" value="HisK_dim/P_sf"/>
</dbReference>
<dbReference type="RefSeq" id="WP_176525295.1">
    <property type="nucleotide sequence ID" value="NZ_OCNJ01000013.1"/>
</dbReference>
<dbReference type="PANTHER" id="PTHR43304">
    <property type="entry name" value="PHYTOCHROME-LIKE PROTEIN CPH1"/>
    <property type="match status" value="1"/>
</dbReference>
<dbReference type="Pfam" id="PF03924">
    <property type="entry name" value="CHASE"/>
    <property type="match status" value="1"/>
</dbReference>
<gene>
    <name evidence="13" type="ORF">SAMN05421508_11354</name>
</gene>
<dbReference type="PANTHER" id="PTHR43304:SF1">
    <property type="entry name" value="PAC DOMAIN-CONTAINING PROTEIN"/>
    <property type="match status" value="1"/>
</dbReference>
<evidence type="ECO:0000256" key="1">
    <source>
        <dbReference type="ARBA" id="ARBA00000085"/>
    </source>
</evidence>